<dbReference type="Proteomes" id="UP000013996">
    <property type="component" value="Unassembled WGS sequence"/>
</dbReference>
<gene>
    <name evidence="1" type="ORF">LEP1GSC202_0412</name>
</gene>
<comment type="caution">
    <text evidence="1">The sequence shown here is derived from an EMBL/GenBank/DDBJ whole genome shotgun (WGS) entry which is preliminary data.</text>
</comment>
<reference evidence="1 2" key="1">
    <citation type="submission" date="2013-04" db="EMBL/GenBank/DDBJ databases">
        <authorList>
            <person name="Harkins D.M."/>
            <person name="Durkin A.S."/>
            <person name="Brinkac L.M."/>
            <person name="Haft D.H."/>
            <person name="Selengut J.D."/>
            <person name="Sanka R."/>
            <person name="DePew J."/>
            <person name="Purushe J."/>
            <person name="Hartskeerl R.A."/>
            <person name="Ahmed A."/>
            <person name="van der Linden H."/>
            <person name="Goris M.G.A."/>
            <person name="Vinetz J.M."/>
            <person name="Sutton G.G."/>
            <person name="Nierman W.C."/>
            <person name="Fouts D.E."/>
        </authorList>
    </citation>
    <scope>NUCLEOTIDE SEQUENCE [LARGE SCALE GENOMIC DNA]</scope>
    <source>
        <strain evidence="1 2">Sao Paulo</strain>
    </source>
</reference>
<dbReference type="AlphaFoldDB" id="A0A5E8HHG7"/>
<name>A0A5E8HHG7_9LEPT</name>
<dbReference type="EMBL" id="AOGX02000005">
    <property type="protein sequence ID" value="EOQ90735.1"/>
    <property type="molecule type" value="Genomic_DNA"/>
</dbReference>
<evidence type="ECO:0000313" key="2">
    <source>
        <dbReference type="Proteomes" id="UP000013996"/>
    </source>
</evidence>
<organism evidence="1 2">
    <name type="scientific">Leptospira yanagawae serovar Saopaulo str. Sao Paulo = ATCC 700523</name>
    <dbReference type="NCBI Taxonomy" id="1249483"/>
    <lineage>
        <taxon>Bacteria</taxon>
        <taxon>Pseudomonadati</taxon>
        <taxon>Spirochaetota</taxon>
        <taxon>Spirochaetia</taxon>
        <taxon>Leptospirales</taxon>
        <taxon>Leptospiraceae</taxon>
        <taxon>Leptospira</taxon>
    </lineage>
</organism>
<protein>
    <submittedName>
        <fullName evidence="1">Uncharacterized protein</fullName>
    </submittedName>
</protein>
<proteinExistence type="predicted"/>
<sequence>MPQNYSKTFSMRLTDTPARYNSIKASAIELSRRLYLSMILVSN</sequence>
<evidence type="ECO:0000313" key="1">
    <source>
        <dbReference type="EMBL" id="EOQ90735.1"/>
    </source>
</evidence>
<accession>A0A5E8HHG7</accession>